<dbReference type="Proteomes" id="UP000823749">
    <property type="component" value="Chromosome 4"/>
</dbReference>
<sequence>MFNECYTPTFANGETVFPHETPFVDISTSSGTPTSNAIPAATRTNANTPRSNANTQTSNANAPTSNVVQGRPKKKAKVDGNDASIHGNHDDHVYFVLVRATMMIMIITIWFMAYSVAVICPILYSVAGSCFVADLVLHAGHYCCCMLASFLLFECASCCSAAVMALAVVVF</sequence>
<proteinExistence type="predicted"/>
<feature type="region of interest" description="Disordered" evidence="1">
    <location>
        <begin position="28"/>
        <end position="83"/>
    </location>
</feature>
<gene>
    <name evidence="3" type="ORF">RHGRI_010034</name>
</gene>
<organism evidence="3 4">
    <name type="scientific">Rhododendron griersonianum</name>
    <dbReference type="NCBI Taxonomy" id="479676"/>
    <lineage>
        <taxon>Eukaryota</taxon>
        <taxon>Viridiplantae</taxon>
        <taxon>Streptophyta</taxon>
        <taxon>Embryophyta</taxon>
        <taxon>Tracheophyta</taxon>
        <taxon>Spermatophyta</taxon>
        <taxon>Magnoliopsida</taxon>
        <taxon>eudicotyledons</taxon>
        <taxon>Gunneridae</taxon>
        <taxon>Pentapetalae</taxon>
        <taxon>asterids</taxon>
        <taxon>Ericales</taxon>
        <taxon>Ericaceae</taxon>
        <taxon>Ericoideae</taxon>
        <taxon>Rhodoreae</taxon>
        <taxon>Rhododendron</taxon>
    </lineage>
</organism>
<keyword evidence="2" id="KW-1133">Transmembrane helix</keyword>
<evidence type="ECO:0000256" key="2">
    <source>
        <dbReference type="SAM" id="Phobius"/>
    </source>
</evidence>
<reference evidence="3" key="1">
    <citation type="submission" date="2020-08" db="EMBL/GenBank/DDBJ databases">
        <title>Plant Genome Project.</title>
        <authorList>
            <person name="Zhang R.-G."/>
        </authorList>
    </citation>
    <scope>NUCLEOTIDE SEQUENCE</scope>
    <source>
        <strain evidence="3">WSP0</strain>
        <tissue evidence="3">Leaf</tissue>
    </source>
</reference>
<comment type="caution">
    <text evidence="3">The sequence shown here is derived from an EMBL/GenBank/DDBJ whole genome shotgun (WGS) entry which is preliminary data.</text>
</comment>
<evidence type="ECO:0000313" key="3">
    <source>
        <dbReference type="EMBL" id="KAG5551805.1"/>
    </source>
</evidence>
<feature type="transmembrane region" description="Helical" evidence="2">
    <location>
        <begin position="139"/>
        <end position="170"/>
    </location>
</feature>
<feature type="compositionally biased region" description="Low complexity" evidence="1">
    <location>
        <begin position="51"/>
        <end position="66"/>
    </location>
</feature>
<evidence type="ECO:0000256" key="1">
    <source>
        <dbReference type="SAM" id="MobiDB-lite"/>
    </source>
</evidence>
<dbReference type="AlphaFoldDB" id="A0AAV6KH25"/>
<keyword evidence="2" id="KW-0472">Membrane</keyword>
<accession>A0AAV6KH25</accession>
<protein>
    <submittedName>
        <fullName evidence="3">Uncharacterized protein</fullName>
    </submittedName>
</protein>
<name>A0AAV6KH25_9ERIC</name>
<keyword evidence="2" id="KW-0812">Transmembrane</keyword>
<feature type="compositionally biased region" description="Polar residues" evidence="1">
    <location>
        <begin position="28"/>
        <end position="50"/>
    </location>
</feature>
<evidence type="ECO:0000313" key="4">
    <source>
        <dbReference type="Proteomes" id="UP000823749"/>
    </source>
</evidence>
<dbReference type="EMBL" id="JACTNZ010000004">
    <property type="protein sequence ID" value="KAG5551805.1"/>
    <property type="molecule type" value="Genomic_DNA"/>
</dbReference>
<feature type="transmembrane region" description="Helical" evidence="2">
    <location>
        <begin position="104"/>
        <end position="127"/>
    </location>
</feature>
<keyword evidence="4" id="KW-1185">Reference proteome</keyword>